<comment type="caution">
    <text evidence="1">The sequence shown here is derived from an EMBL/GenBank/DDBJ whole genome shotgun (WGS) entry which is preliminary data.</text>
</comment>
<proteinExistence type="predicted"/>
<evidence type="ECO:0000313" key="1">
    <source>
        <dbReference type="EMBL" id="RFD77583.1"/>
    </source>
</evidence>
<dbReference type="RefSeq" id="WP_116689556.1">
    <property type="nucleotide sequence ID" value="NZ_CP083169.1"/>
</dbReference>
<dbReference type="EMBL" id="LRTT01000001">
    <property type="protein sequence ID" value="RFD77583.1"/>
    <property type="molecule type" value="Genomic_DNA"/>
</dbReference>
<gene>
    <name evidence="1" type="ORF">AXE73_03050</name>
</gene>
<protein>
    <submittedName>
        <fullName evidence="1">Uncharacterized protein</fullName>
    </submittedName>
</protein>
<organism evidence="1 2">
    <name type="scientific">Gardnerella vaginalis</name>
    <dbReference type="NCBI Taxonomy" id="2702"/>
    <lineage>
        <taxon>Bacteria</taxon>
        <taxon>Bacillati</taxon>
        <taxon>Actinomycetota</taxon>
        <taxon>Actinomycetes</taxon>
        <taxon>Bifidobacteriales</taxon>
        <taxon>Bifidobacteriaceae</taxon>
        <taxon>Gardnerella</taxon>
    </lineage>
</organism>
<evidence type="ECO:0000313" key="2">
    <source>
        <dbReference type="Proteomes" id="UP000258533"/>
    </source>
</evidence>
<accession>A0A3E1IXM1</accession>
<sequence>MPWWIWLLLTLFMLCMIGAGLAYALKCAYKILTNCTSFYTKAYSCFEKLQNSEDSLKKDSYPFFTRPISDAAQCVEEARIRVLKRQEKVGDSHRTVWQHWNNVSLRKEDIDNPIFKESKETKGN</sequence>
<name>A0A3E1IXM1_GARVA</name>
<reference evidence="1 2" key="1">
    <citation type="submission" date="2016-02" db="EMBL/GenBank/DDBJ databases">
        <title>Gardnerella vaginalis Subgroups Defined by cpn60 Sequencing and Sialidase Activity in Isolates from Canada, Belgium and Kenya.</title>
        <authorList>
            <person name="Schellenberg J."/>
            <person name="Paramel Jayaprakash T."/>
            <person name="Withana Gamage N."/>
            <person name="Patterson M.H."/>
            <person name="Vaneechoutte M."/>
            <person name="Hill J.E."/>
        </authorList>
    </citation>
    <scope>NUCLEOTIDE SEQUENCE [LARGE SCALE GENOMIC DNA]</scope>
    <source>
        <strain evidence="1 2">N144</strain>
    </source>
</reference>
<dbReference type="AlphaFoldDB" id="A0A3E1IXM1"/>
<dbReference type="Proteomes" id="UP000258533">
    <property type="component" value="Unassembled WGS sequence"/>
</dbReference>